<dbReference type="Pfam" id="PF13577">
    <property type="entry name" value="SnoaL_4"/>
    <property type="match status" value="1"/>
</dbReference>
<dbReference type="InterPro" id="IPR032710">
    <property type="entry name" value="NTF2-like_dom_sf"/>
</dbReference>
<name>A0AA39WNM7_9PEZI</name>
<evidence type="ECO:0000256" key="3">
    <source>
        <dbReference type="RuleBase" id="RU366045"/>
    </source>
</evidence>
<dbReference type="InterPro" id="IPR006680">
    <property type="entry name" value="Amidohydro-rel"/>
</dbReference>
<dbReference type="GO" id="GO:0016831">
    <property type="term" value="F:carboxy-lyase activity"/>
    <property type="evidence" value="ECO:0007669"/>
    <property type="project" value="UniProtKB-KW"/>
</dbReference>
<evidence type="ECO:0000259" key="4">
    <source>
        <dbReference type="Pfam" id="PF04909"/>
    </source>
</evidence>
<dbReference type="AlphaFoldDB" id="A0AA39WNM7"/>
<evidence type="ECO:0000256" key="1">
    <source>
        <dbReference type="ARBA" id="ARBA00022793"/>
    </source>
</evidence>
<proteinExistence type="inferred from homology"/>
<dbReference type="GO" id="GO:0005829">
    <property type="term" value="C:cytosol"/>
    <property type="evidence" value="ECO:0007669"/>
    <property type="project" value="TreeGrafter"/>
</dbReference>
<dbReference type="SUPFAM" id="SSF51556">
    <property type="entry name" value="Metallo-dependent hydrolases"/>
    <property type="match status" value="1"/>
</dbReference>
<dbReference type="InterPro" id="IPR032466">
    <property type="entry name" value="Metal_Hydrolase"/>
</dbReference>
<dbReference type="Proteomes" id="UP001175001">
    <property type="component" value="Unassembled WGS sequence"/>
</dbReference>
<keyword evidence="2 3" id="KW-0456">Lyase</keyword>
<dbReference type="GO" id="GO:0019748">
    <property type="term" value="P:secondary metabolic process"/>
    <property type="evidence" value="ECO:0007669"/>
    <property type="project" value="TreeGrafter"/>
</dbReference>
<feature type="domain" description="SnoaL-like" evidence="5">
    <location>
        <begin position="23"/>
        <end position="172"/>
    </location>
</feature>
<dbReference type="InterPro" id="IPR032465">
    <property type="entry name" value="ACMSD"/>
</dbReference>
<organism evidence="6 7">
    <name type="scientific">Lasiodiplodia hormozganensis</name>
    <dbReference type="NCBI Taxonomy" id="869390"/>
    <lineage>
        <taxon>Eukaryota</taxon>
        <taxon>Fungi</taxon>
        <taxon>Dikarya</taxon>
        <taxon>Ascomycota</taxon>
        <taxon>Pezizomycotina</taxon>
        <taxon>Dothideomycetes</taxon>
        <taxon>Dothideomycetes incertae sedis</taxon>
        <taxon>Botryosphaeriales</taxon>
        <taxon>Botryosphaeriaceae</taxon>
        <taxon>Lasiodiplodia</taxon>
    </lineage>
</organism>
<gene>
    <name evidence="6" type="ORF">DIS24_g11571</name>
</gene>
<protein>
    <submittedName>
        <fullName evidence="6">2,3-dihydroxybenzoate decarboxylase</fullName>
    </submittedName>
</protein>
<reference evidence="6" key="1">
    <citation type="submission" date="2023-06" db="EMBL/GenBank/DDBJ databases">
        <title>Multi-omics analyses reveal the molecular pathogenesis toolkit of Lasiodiplodia hormozganensis, a cross-kingdom pathogen.</title>
        <authorList>
            <person name="Felix C."/>
            <person name="Meneses R."/>
            <person name="Goncalves M.F.M."/>
            <person name="Tilleman L."/>
            <person name="Duarte A.S."/>
            <person name="Jorrin-Novo J.V."/>
            <person name="Van De Peer Y."/>
            <person name="Deforce D."/>
            <person name="Van Nieuwerburgh F."/>
            <person name="Esteves A.C."/>
            <person name="Alves A."/>
        </authorList>
    </citation>
    <scope>NUCLEOTIDE SEQUENCE</scope>
    <source>
        <strain evidence="6">CBS 339.90</strain>
    </source>
</reference>
<feature type="domain" description="Amidohydrolase-related" evidence="4">
    <location>
        <begin position="291"/>
        <end position="591"/>
    </location>
</feature>
<dbReference type="PANTHER" id="PTHR21240">
    <property type="entry name" value="2-AMINO-3-CARBOXYLMUCONATE-6-SEMIALDEHYDE DECARBOXYLASE"/>
    <property type="match status" value="1"/>
</dbReference>
<keyword evidence="7" id="KW-1185">Reference proteome</keyword>
<comment type="similarity">
    <text evidence="3">Belongs to the metallo-dependent hydrolases superfamily.</text>
</comment>
<evidence type="ECO:0000313" key="6">
    <source>
        <dbReference type="EMBL" id="KAK0618737.1"/>
    </source>
</evidence>
<dbReference type="GO" id="GO:0016787">
    <property type="term" value="F:hydrolase activity"/>
    <property type="evidence" value="ECO:0007669"/>
    <property type="project" value="InterPro"/>
</dbReference>
<dbReference type="Gene3D" id="3.20.20.140">
    <property type="entry name" value="Metal-dependent hydrolases"/>
    <property type="match status" value="1"/>
</dbReference>
<dbReference type="PANTHER" id="PTHR21240:SF31">
    <property type="entry name" value="AMIDOHYDROLASE FAMILY PROTEIN (AFU_ORTHOLOGUE AFUA_7G05840)"/>
    <property type="match status" value="1"/>
</dbReference>
<dbReference type="EMBL" id="JAUJDW010000175">
    <property type="protein sequence ID" value="KAK0618737.1"/>
    <property type="molecule type" value="Genomic_DNA"/>
</dbReference>
<dbReference type="InterPro" id="IPR037401">
    <property type="entry name" value="SnoaL-like"/>
</dbReference>
<dbReference type="Gene3D" id="3.10.450.50">
    <property type="match status" value="1"/>
</dbReference>
<comment type="caution">
    <text evidence="6">The sequence shown here is derived from an EMBL/GenBank/DDBJ whole genome shotgun (WGS) entry which is preliminary data.</text>
</comment>
<evidence type="ECO:0000256" key="2">
    <source>
        <dbReference type="ARBA" id="ARBA00023239"/>
    </source>
</evidence>
<evidence type="ECO:0000259" key="5">
    <source>
        <dbReference type="Pfam" id="PF13577"/>
    </source>
</evidence>
<keyword evidence="1 3" id="KW-0210">Decarboxylase</keyword>
<sequence length="595" mass="67614">MAEDQVAKLQQQVNDLTKRLNKVQDEAEVRKLHHKYGYYLDKCLYKQVVDLFADHPDTIVEFLGGRYRGKAGVRRLYTGRFQTNFVAGRNGPVHGFLLDHAMMQDIIDVSPSGDHAWGRWRALMSAGVHKSVADAHPRGYNAAGQPRQWWEGGVYENEYIKEDGVWKIWKYRYFAFWHGEHQDGWALTKPNYVPFAEKTVEEDPLGPDELVEQKLLWPDTRCIPFHYPHPVTGVQVEEDDLRAPEFGKDPNMRGTIAIEEAVIPPSQHHTLAQWQPILAPGSDVAAGVAAHGARLSDIHGKRLQTMDAEGVEYMLLSLTSPGAQGEHVQEEAEKVAREANDWLAAEVEKNPTRFGALAAVSMHDPAQAAGELRRCVKELGMFGGLVNDWQSIGEDGVGRKYYDTEEYDVFWGTVQELDVPVYFHPRYPPLEELKTGHGVSGAYKGRSQMLGAGCSFHLDLSWHIYAVCSSGIFDRFPKVQIIAGHLGENIPFNLWRADHWLNKPQKRKTRPSKEDYTYYFKHNVHITTSGNFNTAGLKFCIREIGLERCLYAIDTPYDTIEEGQAWWNTIDLEDSEKEAVGRRNAIKLFKLPLEE</sequence>
<dbReference type="Pfam" id="PF04909">
    <property type="entry name" value="Amidohydro_2"/>
    <property type="match status" value="1"/>
</dbReference>
<accession>A0AA39WNM7</accession>
<evidence type="ECO:0000313" key="7">
    <source>
        <dbReference type="Proteomes" id="UP001175001"/>
    </source>
</evidence>
<dbReference type="SUPFAM" id="SSF54427">
    <property type="entry name" value="NTF2-like"/>
    <property type="match status" value="1"/>
</dbReference>